<reference evidence="5" key="1">
    <citation type="submission" date="2022-07" db="EMBL/GenBank/DDBJ databases">
        <authorList>
            <person name="Macas J."/>
            <person name="Novak P."/>
            <person name="Neumann P."/>
        </authorList>
    </citation>
    <scope>NUCLEOTIDE SEQUENCE</scope>
</reference>
<dbReference type="Pfam" id="PF14432">
    <property type="entry name" value="DYW_deaminase"/>
    <property type="match status" value="1"/>
</dbReference>
<dbReference type="GO" id="GO:0009451">
    <property type="term" value="P:RNA modification"/>
    <property type="evidence" value="ECO:0007669"/>
    <property type="project" value="InterPro"/>
</dbReference>
<feature type="repeat" description="PPR" evidence="3">
    <location>
        <begin position="188"/>
        <end position="222"/>
    </location>
</feature>
<dbReference type="InterPro" id="IPR002885">
    <property type="entry name" value="PPR_rpt"/>
</dbReference>
<dbReference type="GO" id="GO:0008270">
    <property type="term" value="F:zinc ion binding"/>
    <property type="evidence" value="ECO:0007669"/>
    <property type="project" value="InterPro"/>
</dbReference>
<dbReference type="FunFam" id="1.25.40.10:FF:000366">
    <property type="entry name" value="Pentatricopeptide (PPR) repeat-containing protein"/>
    <property type="match status" value="1"/>
</dbReference>
<dbReference type="InterPro" id="IPR046848">
    <property type="entry name" value="E_motif"/>
</dbReference>
<comment type="similarity">
    <text evidence="1">Belongs to the PPR family. PCMP-H subfamily.</text>
</comment>
<dbReference type="Pfam" id="PF13041">
    <property type="entry name" value="PPR_2"/>
    <property type="match status" value="5"/>
</dbReference>
<accession>A0A9P0YW99</accession>
<dbReference type="Gene3D" id="1.25.40.10">
    <property type="entry name" value="Tetratricopeptide repeat domain"/>
    <property type="match status" value="6"/>
</dbReference>
<dbReference type="EMBL" id="CAMAPE010000010">
    <property type="protein sequence ID" value="CAH9077641.1"/>
    <property type="molecule type" value="Genomic_DNA"/>
</dbReference>
<organism evidence="5 6">
    <name type="scientific">Cuscuta europaea</name>
    <name type="common">European dodder</name>
    <dbReference type="NCBI Taxonomy" id="41803"/>
    <lineage>
        <taxon>Eukaryota</taxon>
        <taxon>Viridiplantae</taxon>
        <taxon>Streptophyta</taxon>
        <taxon>Embryophyta</taxon>
        <taxon>Tracheophyta</taxon>
        <taxon>Spermatophyta</taxon>
        <taxon>Magnoliopsida</taxon>
        <taxon>eudicotyledons</taxon>
        <taxon>Gunneridae</taxon>
        <taxon>Pentapetalae</taxon>
        <taxon>asterids</taxon>
        <taxon>lamiids</taxon>
        <taxon>Solanales</taxon>
        <taxon>Convolvulaceae</taxon>
        <taxon>Cuscuteae</taxon>
        <taxon>Cuscuta</taxon>
        <taxon>Cuscuta subgen. Cuscuta</taxon>
    </lineage>
</organism>
<gene>
    <name evidence="5" type="ORF">CEURO_LOCUS6393</name>
</gene>
<comment type="caution">
    <text evidence="5">The sequence shown here is derived from an EMBL/GenBank/DDBJ whole genome shotgun (WGS) entry which is preliminary data.</text>
</comment>
<dbReference type="InterPro" id="IPR011990">
    <property type="entry name" value="TPR-like_helical_dom_sf"/>
</dbReference>
<dbReference type="PROSITE" id="PS51375">
    <property type="entry name" value="PPR"/>
    <property type="match status" value="6"/>
</dbReference>
<dbReference type="OrthoDB" id="1902591at2759"/>
<feature type="domain" description="DYW" evidence="4">
    <location>
        <begin position="907"/>
        <end position="999"/>
    </location>
</feature>
<dbReference type="Pfam" id="PF20431">
    <property type="entry name" value="E_motif"/>
    <property type="match status" value="1"/>
</dbReference>
<feature type="repeat" description="PPR" evidence="3">
    <location>
        <begin position="288"/>
        <end position="322"/>
    </location>
</feature>
<sequence>MECEFFSVQMLKSRWTSRRSVKAFSPTPQMRLIRCLYDPKHYFPSIECFACSYTTLHASETETTRKSLPFKDLKILKLQAPSTFRSSTGKMCSGNSVFVPLGVHVDQGTQGIKKVSESRMRVLNWYSEVFRGYAEKMFLKEGKVLHGELVRNLIDLDAHVLVSLINFYAKCGDLNSARKVFDQMPVKDVVSWTALISGYLPERNHIQIVRLFCEMRTEGVIPNGFTLSTVLKGCSMCLNLEIGKQLHANVVKLVNSDVYCSSALIDFYAKCHEIEDAKKVFLHMPEPNLVSWNALLNGYAQEGDGKEVLRLFCCLSESEFRLNNYTLSTVLKSCANEGNLGAGQVVHSVAIKIGSELDDYISTSLVDMYSKCRLPEDSLKVFKRIRSPDVVSWSTMICSLDQHGYKKEAVSVFQMMMHSGMRPNQFTLASVISASADLGDLFFCKSIHACVLKFRLDSENLVSNTLISMYMNFGLNNDGYKVFCSMNSRDVITWNGLLLGFHADETSHEGLKIFSQMLIEGFKPNLYTFISILRSCSSLSNIGFGKQVHAHVIKENLSGDCYVGTALIDMYSKCGYLNDVEVIFARLTQKDVFTWTVMTSGYAQSDQGEKAFECLSQMLKEDVKPNEFTLASCVSGCSRIASLSNGRQLHCLAVKSGHFSDLFVASALADMYGKCGCIADAETLFEGIESYDTVLWNTIICSYSQHGMGKKALQAFRRMLDEGILPDATTFIGVLSACSHLGLVDDGRKHFESITNTYGIIPSPEHYACMVDILGRAGRFDEVEKFIQHMELTPDALIWETVLGACMIHGNVELGEMAAKFLFEHEPKVDSSYILLSNIYAAKGRWKDVAKMREFMSDQGVKKEPGCSWVEVDTQIHVFLSQDASHPRISDIHAKLDELCLQLNSAGYIPNKDHSLHNVQDQEKRVNLLHHSERLALAFALISNTTNHTIIIFKNLRICGDCHQFMKLSSLITHRKIVIRDVNHFHHFCDGTCSCNDYW</sequence>
<proteinExistence type="inferred from homology"/>
<evidence type="ECO:0000256" key="2">
    <source>
        <dbReference type="ARBA" id="ARBA00022737"/>
    </source>
</evidence>
<dbReference type="InterPro" id="IPR046960">
    <property type="entry name" value="PPR_At4g14850-like_plant"/>
</dbReference>
<feature type="repeat" description="PPR" evidence="3">
    <location>
        <begin position="389"/>
        <end position="423"/>
    </location>
</feature>
<dbReference type="GO" id="GO:0003723">
    <property type="term" value="F:RNA binding"/>
    <property type="evidence" value="ECO:0007669"/>
    <property type="project" value="InterPro"/>
</dbReference>
<dbReference type="FunFam" id="1.25.40.10:FF:000031">
    <property type="entry name" value="Pentatricopeptide repeat-containing protein mitochondrial"/>
    <property type="match status" value="1"/>
</dbReference>
<dbReference type="FunFam" id="1.25.40.10:FF:000344">
    <property type="entry name" value="Pentatricopeptide repeat-containing protein"/>
    <property type="match status" value="1"/>
</dbReference>
<feature type="repeat" description="PPR" evidence="3">
    <location>
        <begin position="490"/>
        <end position="524"/>
    </location>
</feature>
<name>A0A9P0YW99_CUSEU</name>
<dbReference type="PANTHER" id="PTHR47926">
    <property type="entry name" value="PENTATRICOPEPTIDE REPEAT-CONTAINING PROTEIN"/>
    <property type="match status" value="1"/>
</dbReference>
<evidence type="ECO:0000256" key="3">
    <source>
        <dbReference type="PROSITE-ProRule" id="PRU00708"/>
    </source>
</evidence>
<evidence type="ECO:0000313" key="5">
    <source>
        <dbReference type="EMBL" id="CAH9077641.1"/>
    </source>
</evidence>
<dbReference type="Proteomes" id="UP001152484">
    <property type="component" value="Unassembled WGS sequence"/>
</dbReference>
<feature type="repeat" description="PPR" evidence="3">
    <location>
        <begin position="591"/>
        <end position="625"/>
    </location>
</feature>
<dbReference type="NCBIfam" id="TIGR00756">
    <property type="entry name" value="PPR"/>
    <property type="match status" value="5"/>
</dbReference>
<feature type="repeat" description="PPR" evidence="3">
    <location>
        <begin position="692"/>
        <end position="726"/>
    </location>
</feature>
<evidence type="ECO:0000313" key="6">
    <source>
        <dbReference type="Proteomes" id="UP001152484"/>
    </source>
</evidence>
<evidence type="ECO:0000259" key="4">
    <source>
        <dbReference type="Pfam" id="PF14432"/>
    </source>
</evidence>
<keyword evidence="2" id="KW-0677">Repeat</keyword>
<dbReference type="InterPro" id="IPR032867">
    <property type="entry name" value="DYW_dom"/>
</dbReference>
<dbReference type="AlphaFoldDB" id="A0A9P0YW99"/>
<keyword evidence="6" id="KW-1185">Reference proteome</keyword>
<dbReference type="Pfam" id="PF01535">
    <property type="entry name" value="PPR"/>
    <property type="match status" value="3"/>
</dbReference>
<protein>
    <recommendedName>
        <fullName evidence="4">DYW domain-containing protein</fullName>
    </recommendedName>
</protein>
<dbReference type="FunFam" id="1.25.40.10:FF:000073">
    <property type="entry name" value="Pentatricopeptide repeat-containing protein chloroplastic"/>
    <property type="match status" value="3"/>
</dbReference>
<evidence type="ECO:0000256" key="1">
    <source>
        <dbReference type="ARBA" id="ARBA00006643"/>
    </source>
</evidence>